<proteinExistence type="predicted"/>
<feature type="domain" description="Integral membrane bound transporter" evidence="6">
    <location>
        <begin position="26"/>
        <end position="147"/>
    </location>
</feature>
<organism evidence="7 8">
    <name type="scientific">Robertmurraya siralis</name>
    <dbReference type="NCBI Taxonomy" id="77777"/>
    <lineage>
        <taxon>Bacteria</taxon>
        <taxon>Bacillati</taxon>
        <taxon>Bacillota</taxon>
        <taxon>Bacilli</taxon>
        <taxon>Bacillales</taxon>
        <taxon>Bacillaceae</taxon>
        <taxon>Robertmurraya</taxon>
    </lineage>
</organism>
<evidence type="ECO:0000313" key="8">
    <source>
        <dbReference type="Proteomes" id="UP000682111"/>
    </source>
</evidence>
<name>A0A919WG40_9BACI</name>
<evidence type="ECO:0000256" key="2">
    <source>
        <dbReference type="ARBA" id="ARBA00022692"/>
    </source>
</evidence>
<sequence length="163" mass="18542">MKDSQHEDTKANDTVIIWNMAIGSALAWEIAKLLGSKHPYLAPLSVILCQQTTFNQTVQLSLRRAVGTILGILLTVLIATHIQLNGWFLGLLLLLGSYCTKWLNLDMKVLHQVALTILFVFVFEEHSKSYALDRMRDTSIGVIVAVVLQFIWFRFITWKKRNA</sequence>
<evidence type="ECO:0000256" key="4">
    <source>
        <dbReference type="ARBA" id="ARBA00023136"/>
    </source>
</evidence>
<dbReference type="GO" id="GO:0016020">
    <property type="term" value="C:membrane"/>
    <property type="evidence" value="ECO:0007669"/>
    <property type="project" value="UniProtKB-SubCell"/>
</dbReference>
<dbReference type="InterPro" id="IPR049453">
    <property type="entry name" value="Memb_transporter_dom"/>
</dbReference>
<keyword evidence="3 5" id="KW-1133">Transmembrane helix</keyword>
<keyword evidence="4 5" id="KW-0472">Membrane</keyword>
<evidence type="ECO:0000259" key="6">
    <source>
        <dbReference type="Pfam" id="PF13515"/>
    </source>
</evidence>
<dbReference type="Pfam" id="PF13515">
    <property type="entry name" value="FUSC_2"/>
    <property type="match status" value="1"/>
</dbReference>
<dbReference type="EMBL" id="BORC01000002">
    <property type="protein sequence ID" value="GIN61163.1"/>
    <property type="molecule type" value="Genomic_DNA"/>
</dbReference>
<comment type="subcellular location">
    <subcellularLocation>
        <location evidence="1">Membrane</location>
        <topology evidence="1">Multi-pass membrane protein</topology>
    </subcellularLocation>
</comment>
<dbReference type="AlphaFoldDB" id="A0A919WG40"/>
<keyword evidence="8" id="KW-1185">Reference proteome</keyword>
<gene>
    <name evidence="7" type="ORF">J27TS8_11560</name>
</gene>
<feature type="transmembrane region" description="Helical" evidence="5">
    <location>
        <begin position="138"/>
        <end position="157"/>
    </location>
</feature>
<evidence type="ECO:0000256" key="3">
    <source>
        <dbReference type="ARBA" id="ARBA00022989"/>
    </source>
</evidence>
<dbReference type="RefSeq" id="WP_212933361.1">
    <property type="nucleotide sequence ID" value="NZ_BORC01000002.1"/>
</dbReference>
<evidence type="ECO:0000313" key="7">
    <source>
        <dbReference type="EMBL" id="GIN61163.1"/>
    </source>
</evidence>
<evidence type="ECO:0000256" key="1">
    <source>
        <dbReference type="ARBA" id="ARBA00004141"/>
    </source>
</evidence>
<keyword evidence="2 5" id="KW-0812">Transmembrane</keyword>
<comment type="caution">
    <text evidence="7">The sequence shown here is derived from an EMBL/GenBank/DDBJ whole genome shotgun (WGS) entry which is preliminary data.</text>
</comment>
<evidence type="ECO:0000256" key="5">
    <source>
        <dbReference type="SAM" id="Phobius"/>
    </source>
</evidence>
<protein>
    <recommendedName>
        <fullName evidence="6">Integral membrane bound transporter domain-containing protein</fullName>
    </recommendedName>
</protein>
<dbReference type="Proteomes" id="UP000682111">
    <property type="component" value="Unassembled WGS sequence"/>
</dbReference>
<accession>A0A919WG40</accession>
<reference evidence="7" key="1">
    <citation type="submission" date="2021-03" db="EMBL/GenBank/DDBJ databases">
        <title>Antimicrobial resistance genes in bacteria isolated from Japanese honey, and their potential for conferring macrolide and lincosamide resistance in the American foulbrood pathogen Paenibacillus larvae.</title>
        <authorList>
            <person name="Okamoto M."/>
            <person name="Kumagai M."/>
            <person name="Kanamori H."/>
            <person name="Takamatsu D."/>
        </authorList>
    </citation>
    <scope>NUCLEOTIDE SEQUENCE</scope>
    <source>
        <strain evidence="7">J27TS8</strain>
    </source>
</reference>
<feature type="transmembrane region" description="Helical" evidence="5">
    <location>
        <begin position="65"/>
        <end position="89"/>
    </location>
</feature>